<proteinExistence type="predicted"/>
<accession>A0A448WV36</accession>
<dbReference type="EMBL" id="CAAALY010048923">
    <property type="protein sequence ID" value="VEL20977.1"/>
    <property type="molecule type" value="Genomic_DNA"/>
</dbReference>
<reference evidence="1" key="1">
    <citation type="submission" date="2018-11" db="EMBL/GenBank/DDBJ databases">
        <authorList>
            <consortium name="Pathogen Informatics"/>
        </authorList>
    </citation>
    <scope>NUCLEOTIDE SEQUENCE</scope>
</reference>
<dbReference type="Proteomes" id="UP000784294">
    <property type="component" value="Unassembled WGS sequence"/>
</dbReference>
<gene>
    <name evidence="1" type="ORF">PXEA_LOCUS14417</name>
</gene>
<evidence type="ECO:0000313" key="2">
    <source>
        <dbReference type="Proteomes" id="UP000784294"/>
    </source>
</evidence>
<evidence type="ECO:0000313" key="1">
    <source>
        <dbReference type="EMBL" id="VEL20977.1"/>
    </source>
</evidence>
<protein>
    <submittedName>
        <fullName evidence="1">Uncharacterized protein</fullName>
    </submittedName>
</protein>
<dbReference type="AlphaFoldDB" id="A0A448WV36"/>
<comment type="caution">
    <text evidence="1">The sequence shown here is derived from an EMBL/GenBank/DDBJ whole genome shotgun (WGS) entry which is preliminary data.</text>
</comment>
<keyword evidence="2" id="KW-1185">Reference proteome</keyword>
<organism evidence="1 2">
    <name type="scientific">Protopolystoma xenopodis</name>
    <dbReference type="NCBI Taxonomy" id="117903"/>
    <lineage>
        <taxon>Eukaryota</taxon>
        <taxon>Metazoa</taxon>
        <taxon>Spiralia</taxon>
        <taxon>Lophotrochozoa</taxon>
        <taxon>Platyhelminthes</taxon>
        <taxon>Monogenea</taxon>
        <taxon>Polyopisthocotylea</taxon>
        <taxon>Polystomatidea</taxon>
        <taxon>Polystomatidae</taxon>
        <taxon>Protopolystoma</taxon>
    </lineage>
</organism>
<sequence length="184" mass="20173">MYPVCMHTCANPFAGYRALLLLRSGRNCRLFDENGVIGRLQRQPIARGRGGSVGWLVLGKSCLISGPVLETSTGPTWANDRSETVCSTTNRLPNGKLSNHASRRLSAWPRQVDASYLFIAAGLAGMIAITSTDPEKRLALVAQPIHILAPPARAGFSFFTQSHCLYLPTFHCDNTYGRRSARRL</sequence>
<name>A0A448WV36_9PLAT</name>